<dbReference type="PANTHER" id="PTHR11200">
    <property type="entry name" value="INOSITOL 5-PHOSPHATASE"/>
    <property type="match status" value="1"/>
</dbReference>
<evidence type="ECO:0000313" key="3">
    <source>
        <dbReference type="EMBL" id="KHN69728.1"/>
    </source>
</evidence>
<dbReference type="AlphaFoldDB" id="A0A0B2UK73"/>
<evidence type="ECO:0000259" key="2">
    <source>
        <dbReference type="SMART" id="SM00128"/>
    </source>
</evidence>
<keyword evidence="1" id="KW-0472">Membrane</keyword>
<dbReference type="InterPro" id="IPR046985">
    <property type="entry name" value="IP5"/>
</dbReference>
<organism evidence="3 4">
    <name type="scientific">Ordospora colligata OC4</name>
    <dbReference type="NCBI Taxonomy" id="1354746"/>
    <lineage>
        <taxon>Eukaryota</taxon>
        <taxon>Fungi</taxon>
        <taxon>Fungi incertae sedis</taxon>
        <taxon>Microsporidia</taxon>
        <taxon>Ordosporidae</taxon>
        <taxon>Ordospora</taxon>
    </lineage>
</organism>
<reference evidence="3 4" key="1">
    <citation type="journal article" date="2014" name="MBio">
        <title>The Ordospora colligata genome; evolution of extreme reduction in microsporidia and host-to-parasite horizontal gene transfer.</title>
        <authorList>
            <person name="Pombert J.-F."/>
            <person name="Haag K.L."/>
            <person name="Beidas S."/>
            <person name="Ebert D."/>
            <person name="Keeling P.J."/>
        </authorList>
    </citation>
    <scope>NUCLEOTIDE SEQUENCE [LARGE SCALE GENOMIC DNA]</scope>
    <source>
        <strain evidence="3 4">OC4</strain>
    </source>
</reference>
<keyword evidence="4" id="KW-1185">Reference proteome</keyword>
<proteinExistence type="predicted"/>
<dbReference type="EMBL" id="JOKQ01000005">
    <property type="protein sequence ID" value="KHN69728.1"/>
    <property type="molecule type" value="Genomic_DNA"/>
</dbReference>
<dbReference type="RefSeq" id="XP_014563770.1">
    <property type="nucleotide sequence ID" value="XM_014708284.1"/>
</dbReference>
<gene>
    <name evidence="3" type="ORF">M896_051370</name>
</gene>
<evidence type="ECO:0000313" key="4">
    <source>
        <dbReference type="Proteomes" id="UP000031056"/>
    </source>
</evidence>
<dbReference type="VEuPathDB" id="MicrosporidiaDB:M896_051370"/>
<feature type="transmembrane region" description="Helical" evidence="1">
    <location>
        <begin position="319"/>
        <end position="337"/>
    </location>
</feature>
<dbReference type="InterPro" id="IPR036691">
    <property type="entry name" value="Endo/exonu/phosph_ase_sf"/>
</dbReference>
<dbReference type="STRING" id="1354746.A0A0B2UK73"/>
<comment type="caution">
    <text evidence="3">The sequence shown here is derived from an EMBL/GenBank/DDBJ whole genome shotgun (WGS) entry which is preliminary data.</text>
</comment>
<evidence type="ECO:0000256" key="1">
    <source>
        <dbReference type="SAM" id="Phobius"/>
    </source>
</evidence>
<keyword evidence="1" id="KW-0812">Transmembrane</keyword>
<dbReference type="Pfam" id="PF22669">
    <property type="entry name" value="Exo_endo_phos2"/>
    <property type="match status" value="1"/>
</dbReference>
<accession>A0A0B2UK73</accession>
<feature type="domain" description="Inositol polyphosphate-related phosphatase" evidence="2">
    <location>
        <begin position="3"/>
        <end position="288"/>
    </location>
</feature>
<dbReference type="GeneID" id="26261790"/>
<keyword evidence="1" id="KW-1133">Transmembrane helix</keyword>
<dbReference type="SUPFAM" id="SSF56219">
    <property type="entry name" value="DNase I-like"/>
    <property type="match status" value="1"/>
</dbReference>
<name>A0A0B2UK73_9MICR</name>
<dbReference type="SMART" id="SM00128">
    <property type="entry name" value="IPPc"/>
    <property type="match status" value="1"/>
</dbReference>
<dbReference type="Proteomes" id="UP000031056">
    <property type="component" value="Unassembled WGS sequence"/>
</dbReference>
<dbReference type="GO" id="GO:0046856">
    <property type="term" value="P:phosphatidylinositol dephosphorylation"/>
    <property type="evidence" value="ECO:0007669"/>
    <property type="project" value="InterPro"/>
</dbReference>
<dbReference type="HOGENOM" id="CLU_011711_5_5_1"/>
<dbReference type="GO" id="GO:0004439">
    <property type="term" value="F:phosphatidylinositol-4,5-bisphosphate 5-phosphatase activity"/>
    <property type="evidence" value="ECO:0007669"/>
    <property type="project" value="TreeGrafter"/>
</dbReference>
<protein>
    <submittedName>
        <fullName evidence="3">Phosphatidylinositol 5-phosphate phosphatase</fullName>
    </submittedName>
</protein>
<sequence>MNSGMEIAVLSWNMNGRDGLERVSVIADSQQADIVLLSFQECFSPSQNKVRRIMAKAFPHYSVASVNRVCGLWSVVLCKTSGCARDVEVNTMRIGLGVLGMINKGACISKLSNGVVFVSCHLSAHLENNKRRMQQIRTVFECINDKETVSNTRLLVIAGDMNFRMTQRMSFDTQSIHDTNESVIGSSINRALYENSESIYKAEYDQFNKFNKLYPMFHEDKITFMPTYKYEMGSNCFSNKQNPSWCDRVLVSSCNVIQFTKYITDPSVMLSDHKPIVCKFNVAENMSDECQRQAVPDVGYKSHVFTRIATWIYCFMHEYYSIMLIIAVVPVFVVVLIKAINARLKNDTNTDVKI</sequence>
<dbReference type="OrthoDB" id="2190565at2759"/>
<dbReference type="InParanoid" id="A0A0B2UK73"/>
<dbReference type="Gene3D" id="3.60.10.10">
    <property type="entry name" value="Endonuclease/exonuclease/phosphatase"/>
    <property type="match status" value="1"/>
</dbReference>
<dbReference type="InterPro" id="IPR000300">
    <property type="entry name" value="IPPc"/>
</dbReference>